<gene>
    <name evidence="1" type="ORF">ACI1P1_26735</name>
</gene>
<sequence length="301" mass="32395">MSKGNAVPAMKPAGPKERRGGGKLRRLVIVFFITLFLVLFFQSSISKISQIKVEGNELVSAEEIIAASGARTGDNFFTMGTSAVSANVKKHPFIETVEVVKSFPGVLKIHVEEYRRVAFQLAEDGTKEVLLADGSALPVAGQAANVPLDMPILSGWAADNPLKAKLCIALSQVPQQYLSDISEIRPDPSTAYEDRIKIYTRSRYEVLTTIEYLPGNIQYLGFLTNELKERGKDSGVITMLEQIRHAPFEGETASKTNQAKATNAAKATPAKGQTGSSTKASPKPTPTPSNKTNAQGGNTNG</sequence>
<comment type="caution">
    <text evidence="1">The sequence shown here is derived from an EMBL/GenBank/DDBJ whole genome shotgun (WGS) entry which is preliminary data.</text>
</comment>
<evidence type="ECO:0000313" key="2">
    <source>
        <dbReference type="Proteomes" id="UP001631969"/>
    </source>
</evidence>
<dbReference type="EMBL" id="JBJURJ010000023">
    <property type="protein sequence ID" value="MFM9331897.1"/>
    <property type="molecule type" value="Genomic_DNA"/>
</dbReference>
<keyword evidence="2" id="KW-1185">Reference proteome</keyword>
<evidence type="ECO:0000313" key="1">
    <source>
        <dbReference type="EMBL" id="MFM9331897.1"/>
    </source>
</evidence>
<keyword evidence="1" id="KW-0131">Cell cycle</keyword>
<organism evidence="1 2">
    <name type="scientific">Paenibacillus mesotrionivorans</name>
    <dbReference type="NCBI Taxonomy" id="3160968"/>
    <lineage>
        <taxon>Bacteria</taxon>
        <taxon>Bacillati</taxon>
        <taxon>Bacillota</taxon>
        <taxon>Bacilli</taxon>
        <taxon>Bacillales</taxon>
        <taxon>Paenibacillaceae</taxon>
        <taxon>Paenibacillus</taxon>
    </lineage>
</organism>
<proteinExistence type="predicted"/>
<dbReference type="Proteomes" id="UP001631969">
    <property type="component" value="Unassembled WGS sequence"/>
</dbReference>
<protein>
    <submittedName>
        <fullName evidence="1">Cell division protein FtsQ/DivIB</fullName>
    </submittedName>
</protein>
<keyword evidence="1" id="KW-0132">Cell division</keyword>
<accession>A0ACC7P5E9</accession>
<name>A0ACC7P5E9_9BACL</name>
<reference evidence="1" key="1">
    <citation type="submission" date="2024-12" db="EMBL/GenBank/DDBJ databases">
        <authorList>
            <person name="Wu N."/>
        </authorList>
    </citation>
    <scope>NUCLEOTIDE SEQUENCE</scope>
    <source>
        <strain evidence="1">P15</strain>
    </source>
</reference>